<reference evidence="4" key="1">
    <citation type="submission" date="2023-07" db="EMBL/GenBank/DDBJ databases">
        <title>Whole genome shotgun sequence of Streptomyces nojiriensis NBRC 13794.</title>
        <authorList>
            <person name="Komaki H."/>
            <person name="Tamura T."/>
        </authorList>
    </citation>
    <scope>NUCLEOTIDE SEQUENCE [LARGE SCALE GENOMIC DNA]</scope>
    <source>
        <strain evidence="4">NBRC 13794</strain>
    </source>
</reference>
<dbReference type="Proteomes" id="UP000613974">
    <property type="component" value="Unassembled WGS sequence"/>
</dbReference>
<evidence type="ECO:0000313" key="4">
    <source>
        <dbReference type="Proteomes" id="UP000613974"/>
    </source>
</evidence>
<gene>
    <name evidence="3" type="ORF">Snoj_71680</name>
</gene>
<feature type="region of interest" description="Disordered" evidence="1">
    <location>
        <begin position="27"/>
        <end position="55"/>
    </location>
</feature>
<evidence type="ECO:0000256" key="2">
    <source>
        <dbReference type="SAM" id="SignalP"/>
    </source>
</evidence>
<evidence type="ECO:0000256" key="1">
    <source>
        <dbReference type="SAM" id="MobiDB-lite"/>
    </source>
</evidence>
<feature type="signal peptide" evidence="2">
    <location>
        <begin position="1"/>
        <end position="28"/>
    </location>
</feature>
<feature type="compositionally biased region" description="Low complexity" evidence="1">
    <location>
        <begin position="39"/>
        <end position="55"/>
    </location>
</feature>
<protein>
    <submittedName>
        <fullName evidence="3">Uncharacterized protein</fullName>
    </submittedName>
</protein>
<feature type="chain" id="PRO_5045079497" evidence="2">
    <location>
        <begin position="29"/>
        <end position="55"/>
    </location>
</feature>
<name>A0ABQ3SYP1_9ACTN</name>
<comment type="caution">
    <text evidence="3">The sequence shown here is derived from an EMBL/GenBank/DDBJ whole genome shotgun (WGS) entry which is preliminary data.</text>
</comment>
<evidence type="ECO:0000313" key="3">
    <source>
        <dbReference type="EMBL" id="GHI73250.1"/>
    </source>
</evidence>
<proteinExistence type="predicted"/>
<dbReference type="EMBL" id="BNEC01000005">
    <property type="protein sequence ID" value="GHI73250.1"/>
    <property type="molecule type" value="Genomic_DNA"/>
</dbReference>
<keyword evidence="2" id="KW-0732">Signal</keyword>
<organism evidence="3 4">
    <name type="scientific">Streptomyces nojiriensis</name>
    <dbReference type="NCBI Taxonomy" id="66374"/>
    <lineage>
        <taxon>Bacteria</taxon>
        <taxon>Bacillati</taxon>
        <taxon>Actinomycetota</taxon>
        <taxon>Actinomycetes</taxon>
        <taxon>Kitasatosporales</taxon>
        <taxon>Streptomycetaceae</taxon>
        <taxon>Streptomyces</taxon>
    </lineage>
</organism>
<keyword evidence="4" id="KW-1185">Reference proteome</keyword>
<sequence>MMKLLRKATGLTIALIALVTVLTTTGPADTGSAGAETHASASAPGPAKAPDPGWD</sequence>
<accession>A0ABQ3SYP1</accession>